<dbReference type="Proteomes" id="UP000309788">
    <property type="component" value="Unassembled WGS sequence"/>
</dbReference>
<dbReference type="InterPro" id="IPR010287">
    <property type="entry name" value="DUF892_YciF-like"/>
</dbReference>
<dbReference type="PANTHER" id="PTHR30565:SF9">
    <property type="entry name" value="PROTEIN YCIF"/>
    <property type="match status" value="1"/>
</dbReference>
<reference evidence="1 2" key="1">
    <citation type="submission" date="2019-05" db="EMBL/GenBank/DDBJ databases">
        <authorList>
            <person name="Qu J.-H."/>
        </authorList>
    </citation>
    <scope>NUCLEOTIDE SEQUENCE [LARGE SCALE GENOMIC DNA]</scope>
    <source>
        <strain evidence="1 2">Z12</strain>
    </source>
</reference>
<dbReference type="AlphaFoldDB" id="A0A5R9K4B4"/>
<dbReference type="RefSeq" id="WP_138284182.1">
    <property type="nucleotide sequence ID" value="NZ_BMGE01000008.1"/>
</dbReference>
<dbReference type="OrthoDB" id="9831701at2"/>
<organism evidence="1 2">
    <name type="scientific">Dyadobacter sediminis</name>
    <dbReference type="NCBI Taxonomy" id="1493691"/>
    <lineage>
        <taxon>Bacteria</taxon>
        <taxon>Pseudomonadati</taxon>
        <taxon>Bacteroidota</taxon>
        <taxon>Cytophagia</taxon>
        <taxon>Cytophagales</taxon>
        <taxon>Spirosomataceae</taxon>
        <taxon>Dyadobacter</taxon>
    </lineage>
</organism>
<accession>A0A5R9K4B4</accession>
<evidence type="ECO:0000313" key="2">
    <source>
        <dbReference type="Proteomes" id="UP000309788"/>
    </source>
</evidence>
<gene>
    <name evidence="1" type="ORF">FEM55_24605</name>
</gene>
<name>A0A5R9K4B4_9BACT</name>
<keyword evidence="2" id="KW-1185">Reference proteome</keyword>
<dbReference type="Gene3D" id="1.20.1260.10">
    <property type="match status" value="1"/>
</dbReference>
<dbReference type="InterPro" id="IPR012347">
    <property type="entry name" value="Ferritin-like"/>
</dbReference>
<dbReference type="InterPro" id="IPR047114">
    <property type="entry name" value="YciF"/>
</dbReference>
<dbReference type="PANTHER" id="PTHR30565">
    <property type="entry name" value="PROTEIN YCIF"/>
    <property type="match status" value="1"/>
</dbReference>
<sequence>MTTHQLLTAELQEMHWFENAWVTILGQLGRSTCLPDLGSILKKERAYTQEHVNRLKQVFVLINEPSEIKECEALAGLLADLKKACEGIGQQNDIECDISFVLAVIKAANYRIGAYSGIFLLADALQYKQVQGLIQDTLGEEKQTILDLQALLSRQNL</sequence>
<proteinExistence type="predicted"/>
<comment type="caution">
    <text evidence="1">The sequence shown here is derived from an EMBL/GenBank/DDBJ whole genome shotgun (WGS) entry which is preliminary data.</text>
</comment>
<dbReference type="SUPFAM" id="SSF47240">
    <property type="entry name" value="Ferritin-like"/>
    <property type="match status" value="1"/>
</dbReference>
<dbReference type="Pfam" id="PF05974">
    <property type="entry name" value="DUF892"/>
    <property type="match status" value="1"/>
</dbReference>
<protein>
    <submittedName>
        <fullName evidence="1">DUF892 family protein</fullName>
    </submittedName>
</protein>
<dbReference type="EMBL" id="VCEI01000033">
    <property type="protein sequence ID" value="TLU88691.1"/>
    <property type="molecule type" value="Genomic_DNA"/>
</dbReference>
<dbReference type="InterPro" id="IPR009078">
    <property type="entry name" value="Ferritin-like_SF"/>
</dbReference>
<evidence type="ECO:0000313" key="1">
    <source>
        <dbReference type="EMBL" id="TLU88691.1"/>
    </source>
</evidence>